<keyword evidence="2" id="KW-1185">Reference proteome</keyword>
<dbReference type="EMBL" id="QXIL01000008">
    <property type="protein sequence ID" value="RXI78742.1"/>
    <property type="molecule type" value="Genomic_DNA"/>
</dbReference>
<dbReference type="RefSeq" id="WP_129032408.1">
    <property type="nucleotide sequence ID" value="NZ_QXIL01000008.1"/>
</dbReference>
<dbReference type="Proteomes" id="UP000290602">
    <property type="component" value="Unassembled WGS sequence"/>
</dbReference>
<evidence type="ECO:0000313" key="2">
    <source>
        <dbReference type="Proteomes" id="UP000290602"/>
    </source>
</evidence>
<reference evidence="1 2" key="1">
    <citation type="submission" date="2018-08" db="EMBL/GenBank/DDBJ databases">
        <title>Lactobacillus suantsai sp. nov., isolated from traditional fermented suan-tsai in Taiwan.</title>
        <authorList>
            <person name="Huang C.-H."/>
        </authorList>
    </citation>
    <scope>NUCLEOTIDE SEQUENCE [LARGE SCALE GENOMIC DNA]</scope>
    <source>
        <strain evidence="1 2">BCRC 12945</strain>
    </source>
</reference>
<comment type="caution">
    <text evidence="1">The sequence shown here is derived from an EMBL/GenBank/DDBJ whole genome shotgun (WGS) entry which is preliminary data.</text>
</comment>
<gene>
    <name evidence="1" type="ORF">DXH47_05755</name>
</gene>
<proteinExistence type="predicted"/>
<accession>A0A4Q0VKP3</accession>
<name>A0A4Q0VKP3_9LACO</name>
<organism evidence="1 2">
    <name type="scientific">Levilactobacillus suantsaii</name>
    <dbReference type="NCBI Taxonomy" id="2292255"/>
    <lineage>
        <taxon>Bacteria</taxon>
        <taxon>Bacillati</taxon>
        <taxon>Bacillota</taxon>
        <taxon>Bacilli</taxon>
        <taxon>Lactobacillales</taxon>
        <taxon>Lactobacillaceae</taxon>
        <taxon>Levilactobacillus</taxon>
    </lineage>
</organism>
<sequence length="61" mass="6586">MTVVLRDQDQCVIKVCQLSHSGKFTLPLSKGQFNALTTGAFYVTTLVAHQPATTVKYTVAG</sequence>
<evidence type="ECO:0000313" key="1">
    <source>
        <dbReference type="EMBL" id="RXI78742.1"/>
    </source>
</evidence>
<dbReference type="AlphaFoldDB" id="A0A4Q0VKP3"/>
<protein>
    <submittedName>
        <fullName evidence="1">Uncharacterized protein</fullName>
    </submittedName>
</protein>